<dbReference type="Pfam" id="PF11067">
    <property type="entry name" value="DUF2868"/>
    <property type="match status" value="1"/>
</dbReference>
<dbReference type="InterPro" id="IPR021296">
    <property type="entry name" value="DUF2868"/>
</dbReference>
<evidence type="ECO:0000313" key="2">
    <source>
        <dbReference type="EMBL" id="RUO21778.1"/>
    </source>
</evidence>
<keyword evidence="1" id="KW-0812">Transmembrane</keyword>
<gene>
    <name evidence="2" type="ORF">CWE06_02720</name>
</gene>
<feature type="transmembrane region" description="Helical" evidence="1">
    <location>
        <begin position="284"/>
        <end position="305"/>
    </location>
</feature>
<keyword evidence="1" id="KW-0472">Membrane</keyword>
<keyword evidence="3" id="KW-1185">Reference proteome</keyword>
<proteinExistence type="predicted"/>
<dbReference type="RefSeq" id="WP_126790922.1">
    <property type="nucleotide sequence ID" value="NZ_PIPI01000001.1"/>
</dbReference>
<feature type="transmembrane region" description="Helical" evidence="1">
    <location>
        <begin position="206"/>
        <end position="225"/>
    </location>
</feature>
<feature type="transmembrane region" description="Helical" evidence="1">
    <location>
        <begin position="119"/>
        <end position="139"/>
    </location>
</feature>
<dbReference type="AlphaFoldDB" id="A0A432VYP0"/>
<comment type="caution">
    <text evidence="2">The sequence shown here is derived from an EMBL/GenBank/DDBJ whole genome shotgun (WGS) entry which is preliminary data.</text>
</comment>
<organism evidence="2 3">
    <name type="scientific">Aliidiomarina haloalkalitolerans</name>
    <dbReference type="NCBI Taxonomy" id="859059"/>
    <lineage>
        <taxon>Bacteria</taxon>
        <taxon>Pseudomonadati</taxon>
        <taxon>Pseudomonadota</taxon>
        <taxon>Gammaproteobacteria</taxon>
        <taxon>Alteromonadales</taxon>
        <taxon>Idiomarinaceae</taxon>
        <taxon>Aliidiomarina</taxon>
    </lineage>
</organism>
<name>A0A432VYP0_9GAMM</name>
<reference evidence="2 3" key="1">
    <citation type="journal article" date="2011" name="Front. Microbiol.">
        <title>Genomic signatures of strain selection and enhancement in Bacillus atrophaeus var. globigii, a historical biowarfare simulant.</title>
        <authorList>
            <person name="Gibbons H.S."/>
            <person name="Broomall S.M."/>
            <person name="McNew L.A."/>
            <person name="Daligault H."/>
            <person name="Chapman C."/>
            <person name="Bruce D."/>
            <person name="Karavis M."/>
            <person name="Krepps M."/>
            <person name="McGregor P.A."/>
            <person name="Hong C."/>
            <person name="Park K.H."/>
            <person name="Akmal A."/>
            <person name="Feldman A."/>
            <person name="Lin J.S."/>
            <person name="Chang W.E."/>
            <person name="Higgs B.W."/>
            <person name="Demirev P."/>
            <person name="Lindquist J."/>
            <person name="Liem A."/>
            <person name="Fochler E."/>
            <person name="Read T.D."/>
            <person name="Tapia R."/>
            <person name="Johnson S."/>
            <person name="Bishop-Lilly K.A."/>
            <person name="Detter C."/>
            <person name="Han C."/>
            <person name="Sozhamannan S."/>
            <person name="Rosenzweig C.N."/>
            <person name="Skowronski E.W."/>
        </authorList>
    </citation>
    <scope>NUCLEOTIDE SEQUENCE [LARGE SCALE GENOMIC DNA]</scope>
    <source>
        <strain evidence="2 3">AK5</strain>
    </source>
</reference>
<dbReference type="EMBL" id="PIPI01000001">
    <property type="protein sequence ID" value="RUO21778.1"/>
    <property type="molecule type" value="Genomic_DNA"/>
</dbReference>
<feature type="transmembrane region" description="Helical" evidence="1">
    <location>
        <begin position="241"/>
        <end position="264"/>
    </location>
</feature>
<keyword evidence="1" id="KW-1133">Transmembrane helix</keyword>
<dbReference type="OrthoDB" id="6236369at2"/>
<evidence type="ECO:0000313" key="3">
    <source>
        <dbReference type="Proteomes" id="UP000288212"/>
    </source>
</evidence>
<evidence type="ECO:0008006" key="4">
    <source>
        <dbReference type="Google" id="ProtNLM"/>
    </source>
</evidence>
<sequence>MRKGLQRQRDQRPNVVPVSPQDREQDFWVVEHIRRQDAHEERFDDREVVAKLHNSDQSLTQKIVARAHHLAESRQVLSAMQSTQGALSSLRWIILGLAVLTGFSLVNSALMFSHPNINVLGLLAAVLFVNFIMLILWGISMVWRPSWQGGIAGRVLALFSWMQKTFRPEKSKEKSNKQRESTLQSWLAVQQQAGLLQLWLSRWTHLFWLTTLVVAAIHISLRFAFEGYQLVWSTTILSDDSVFVFLALFTWATELFGIASPTLIEAHQAGQSYSYILSPRSTGLWILSVIILFGVLPRLILWLVTRKLYQRRQRRMQLDFTQPGLAQLIPRLQPQQSDVVDPEPDALPTQRRQRSAVIGKDYLVFTLDYEPVPEWNDVFLLEDRGVVASQAQRETLLQALAAKPARKVLVRIDTQITPDRGSLRYLAKLQPHCNQLAVWCVGHGKYQTQWQELLAEQHISGFTFPDEAIRWLRDEDIDHG</sequence>
<evidence type="ECO:0000256" key="1">
    <source>
        <dbReference type="SAM" id="Phobius"/>
    </source>
</evidence>
<accession>A0A432VYP0</accession>
<feature type="transmembrane region" description="Helical" evidence="1">
    <location>
        <begin position="90"/>
        <end position="112"/>
    </location>
</feature>
<dbReference type="Proteomes" id="UP000288212">
    <property type="component" value="Unassembled WGS sequence"/>
</dbReference>
<protein>
    <recommendedName>
        <fullName evidence="4">DUF2868 domain-containing protein</fullName>
    </recommendedName>
</protein>